<sequence length="174" mass="17283">MPMPRRAVSGHPGAPRAYAVPTVALAVCASLVLALAGCGQPTPSADTVAPTVSVPVQPTITADTPSDDVPDPADTTAPSDGGLFDAASSLTSTSCTAKGESWSFTGTLTNADSEEHTFTVAVFLVKTSDGSDVAGKEVDIKLAAGAATPVSIKNFHTGPSAGVECLSGVTVKGL</sequence>
<proteinExistence type="predicted"/>
<accession>A0ABQ2I7W0</accession>
<evidence type="ECO:0000256" key="1">
    <source>
        <dbReference type="SAM" id="MobiDB-lite"/>
    </source>
</evidence>
<reference evidence="3" key="1">
    <citation type="journal article" date="2019" name="Int. J. Syst. Evol. Microbiol.">
        <title>The Global Catalogue of Microorganisms (GCM) 10K type strain sequencing project: providing services to taxonomists for standard genome sequencing and annotation.</title>
        <authorList>
            <consortium name="The Broad Institute Genomics Platform"/>
            <consortium name="The Broad Institute Genome Sequencing Center for Infectious Disease"/>
            <person name="Wu L."/>
            <person name="Ma J."/>
        </authorList>
    </citation>
    <scope>NUCLEOTIDE SEQUENCE [LARGE SCALE GENOMIC DNA]</scope>
    <source>
        <strain evidence="3">JCM 1365</strain>
    </source>
</reference>
<feature type="compositionally biased region" description="Low complexity" evidence="1">
    <location>
        <begin position="72"/>
        <end position="83"/>
    </location>
</feature>
<feature type="region of interest" description="Disordered" evidence="1">
    <location>
        <begin position="57"/>
        <end position="83"/>
    </location>
</feature>
<name>A0ABQ2I7W0_9MICO</name>
<keyword evidence="3" id="KW-1185">Reference proteome</keyword>
<comment type="caution">
    <text evidence="2">The sequence shown here is derived from an EMBL/GenBank/DDBJ whole genome shotgun (WGS) entry which is preliminary data.</text>
</comment>
<gene>
    <name evidence="2" type="ORF">GCM10009721_29890</name>
</gene>
<dbReference type="Proteomes" id="UP000623461">
    <property type="component" value="Unassembled WGS sequence"/>
</dbReference>
<organism evidence="2 3">
    <name type="scientific">Terrabacter tumescens</name>
    <dbReference type="NCBI Taxonomy" id="60443"/>
    <lineage>
        <taxon>Bacteria</taxon>
        <taxon>Bacillati</taxon>
        <taxon>Actinomycetota</taxon>
        <taxon>Actinomycetes</taxon>
        <taxon>Micrococcales</taxon>
        <taxon>Intrasporangiaceae</taxon>
        <taxon>Terrabacter</taxon>
    </lineage>
</organism>
<evidence type="ECO:0000313" key="3">
    <source>
        <dbReference type="Proteomes" id="UP000623461"/>
    </source>
</evidence>
<evidence type="ECO:0000313" key="2">
    <source>
        <dbReference type="EMBL" id="GGN00787.1"/>
    </source>
</evidence>
<protein>
    <submittedName>
        <fullName evidence="2">Uncharacterized protein</fullName>
    </submittedName>
</protein>
<dbReference type="EMBL" id="BMNZ01000005">
    <property type="protein sequence ID" value="GGN00787.1"/>
    <property type="molecule type" value="Genomic_DNA"/>
</dbReference>
<dbReference type="RefSeq" id="WP_156035305.1">
    <property type="nucleotide sequence ID" value="NZ_BMNZ01000005.1"/>
</dbReference>